<dbReference type="Proteomes" id="UP000321947">
    <property type="component" value="Unassembled WGS sequence"/>
</dbReference>
<dbReference type="EMBL" id="SSTE01018075">
    <property type="protein sequence ID" value="KAA0040020.1"/>
    <property type="molecule type" value="Genomic_DNA"/>
</dbReference>
<evidence type="ECO:0000313" key="4">
    <source>
        <dbReference type="EMBL" id="TYK24481.1"/>
    </source>
</evidence>
<dbReference type="Gene3D" id="3.30.420.10">
    <property type="entry name" value="Ribonuclease H-like superfamily/Ribonuclease H"/>
    <property type="match status" value="1"/>
</dbReference>
<protein>
    <submittedName>
        <fullName evidence="4">Retrovirus-related Pol polyprotein from transposon 17.6</fullName>
    </submittedName>
</protein>
<evidence type="ECO:0000313" key="3">
    <source>
        <dbReference type="EMBL" id="KAA0040020.1"/>
    </source>
</evidence>
<dbReference type="EMBL" id="SSTD01003912">
    <property type="protein sequence ID" value="TYK24481.1"/>
    <property type="molecule type" value="Genomic_DNA"/>
</dbReference>
<dbReference type="InterPro" id="IPR041577">
    <property type="entry name" value="RT_RNaseH_2"/>
</dbReference>
<proteinExistence type="predicted"/>
<dbReference type="Proteomes" id="UP000321393">
    <property type="component" value="Unassembled WGS sequence"/>
</dbReference>
<organism evidence="4 6">
    <name type="scientific">Cucumis melo var. makuwa</name>
    <name type="common">Oriental melon</name>
    <dbReference type="NCBI Taxonomy" id="1194695"/>
    <lineage>
        <taxon>Eukaryota</taxon>
        <taxon>Viridiplantae</taxon>
        <taxon>Streptophyta</taxon>
        <taxon>Embryophyta</taxon>
        <taxon>Tracheophyta</taxon>
        <taxon>Spermatophyta</taxon>
        <taxon>Magnoliopsida</taxon>
        <taxon>eudicotyledons</taxon>
        <taxon>Gunneridae</taxon>
        <taxon>Pentapetalae</taxon>
        <taxon>rosids</taxon>
        <taxon>fabids</taxon>
        <taxon>Cucurbitales</taxon>
        <taxon>Cucurbitaceae</taxon>
        <taxon>Benincaseae</taxon>
        <taxon>Cucumis</taxon>
    </lineage>
</organism>
<dbReference type="SUPFAM" id="SSF53098">
    <property type="entry name" value="Ribonuclease H-like"/>
    <property type="match status" value="1"/>
</dbReference>
<sequence>MGLASFYRKFIKNFSSLTAPITDYFKKGCFSWGRCQLDSFNIMKLKLNSHLVLKLPEFDSSFEVAVDACGAQIGAVLSQVGHPVEFFSEKLNISRQSWTVIIAFDHLLELYKDDEDFGKIWRDCTDHLHMEDFHIIEGFLFRGDQLCIPTSLREALIKEAQAGGLAGHFDLKGIRCCHGSSGQIQQDGPFPRLQKTNDAVYVATLFFREIVRLHGIPKTIVSDRNVKFLSHFRRTLRKKFDTTHKFSIISHPQTDDQTEVTNRTTGKCPFDVVYTKAPRLTFDIASLPTVRDLVMAPLRKNRFPAGTYGKLKDKQIGPCKVLTKYDPNAYKVKLPEELNINPVFNVVDLKKYHAPDGFQLADPARGRV</sequence>
<name>A0A5D3DLG1_CUCMM</name>
<dbReference type="AlphaFoldDB" id="A0A5D3DLG1"/>
<accession>A0A5D3DLG1</accession>
<dbReference type="PANTHER" id="PTHR35046">
    <property type="entry name" value="ZINC KNUCKLE (CCHC-TYPE) FAMILY PROTEIN"/>
    <property type="match status" value="1"/>
</dbReference>
<evidence type="ECO:0000259" key="1">
    <source>
        <dbReference type="Pfam" id="PF17919"/>
    </source>
</evidence>
<feature type="domain" description="Reverse transcriptase/retrotransposon-derived protein RNase H-like" evidence="1">
    <location>
        <begin position="32"/>
        <end position="100"/>
    </location>
</feature>
<feature type="domain" description="Tf2-1-like SH3-like" evidence="2">
    <location>
        <begin position="292"/>
        <end position="353"/>
    </location>
</feature>
<comment type="caution">
    <text evidence="4">The sequence shown here is derived from an EMBL/GenBank/DDBJ whole genome shotgun (WGS) entry which is preliminary data.</text>
</comment>
<dbReference type="InterPro" id="IPR043128">
    <property type="entry name" value="Rev_trsase/Diguanyl_cyclase"/>
</dbReference>
<reference evidence="5 6" key="1">
    <citation type="submission" date="2019-08" db="EMBL/GenBank/DDBJ databases">
        <title>Draft genome sequences of two oriental melons (Cucumis melo L. var makuwa).</title>
        <authorList>
            <person name="Kwon S.-Y."/>
        </authorList>
    </citation>
    <scope>NUCLEOTIDE SEQUENCE [LARGE SCALE GENOMIC DNA]</scope>
    <source>
        <strain evidence="6">cv. Chang Bougi</strain>
        <strain evidence="5">cv. SW 3</strain>
        <tissue evidence="4">Leaf</tissue>
    </source>
</reference>
<dbReference type="InterPro" id="IPR056924">
    <property type="entry name" value="SH3_Tf2-1"/>
</dbReference>
<dbReference type="InterPro" id="IPR012337">
    <property type="entry name" value="RNaseH-like_sf"/>
</dbReference>
<dbReference type="Pfam" id="PF24626">
    <property type="entry name" value="SH3_Tf2-1"/>
    <property type="match status" value="1"/>
</dbReference>
<dbReference type="OrthoDB" id="8049819at2759"/>
<dbReference type="SUPFAM" id="SSF56672">
    <property type="entry name" value="DNA/RNA polymerases"/>
    <property type="match status" value="1"/>
</dbReference>
<dbReference type="PANTHER" id="PTHR35046:SF26">
    <property type="entry name" value="RNA-DIRECTED DNA POLYMERASE"/>
    <property type="match status" value="1"/>
</dbReference>
<evidence type="ECO:0000313" key="5">
    <source>
        <dbReference type="Proteomes" id="UP000321393"/>
    </source>
</evidence>
<dbReference type="InterPro" id="IPR043502">
    <property type="entry name" value="DNA/RNA_pol_sf"/>
</dbReference>
<dbReference type="InterPro" id="IPR036397">
    <property type="entry name" value="RNaseH_sf"/>
</dbReference>
<dbReference type="Pfam" id="PF17919">
    <property type="entry name" value="RT_RNaseH_2"/>
    <property type="match status" value="1"/>
</dbReference>
<dbReference type="Gene3D" id="3.30.70.270">
    <property type="match status" value="1"/>
</dbReference>
<evidence type="ECO:0000259" key="2">
    <source>
        <dbReference type="Pfam" id="PF24626"/>
    </source>
</evidence>
<dbReference type="GO" id="GO:0003676">
    <property type="term" value="F:nucleic acid binding"/>
    <property type="evidence" value="ECO:0007669"/>
    <property type="project" value="InterPro"/>
</dbReference>
<gene>
    <name evidence="4" type="ORF">E5676_scaffold266G00220</name>
    <name evidence="3" type="ORF">E6C27_scaffold122G003060</name>
</gene>
<evidence type="ECO:0000313" key="6">
    <source>
        <dbReference type="Proteomes" id="UP000321947"/>
    </source>
</evidence>